<dbReference type="RefSeq" id="WP_260249896.1">
    <property type="nucleotide sequence ID" value="NZ_JALMEJ010000012.1"/>
</dbReference>
<dbReference type="EMBL" id="JAPNMI010000009">
    <property type="protein sequence ID" value="MCY0791181.1"/>
    <property type="molecule type" value="Genomic_DNA"/>
</dbReference>
<dbReference type="SUPFAM" id="SSF53448">
    <property type="entry name" value="Nucleotide-diphospho-sugar transferases"/>
    <property type="match status" value="1"/>
</dbReference>
<dbReference type="GO" id="GO:0016758">
    <property type="term" value="F:hexosyltransferase activity"/>
    <property type="evidence" value="ECO:0007669"/>
    <property type="project" value="UniProtKB-ARBA"/>
</dbReference>
<dbReference type="PANTHER" id="PTHR22916">
    <property type="entry name" value="GLYCOSYLTRANSFERASE"/>
    <property type="match status" value="1"/>
</dbReference>
<protein>
    <submittedName>
        <fullName evidence="2">Glycosyltransferase family 2 protein</fullName>
    </submittedName>
</protein>
<comment type="caution">
    <text evidence="2">The sequence shown here is derived from an EMBL/GenBank/DDBJ whole genome shotgun (WGS) entry which is preliminary data.</text>
</comment>
<name>A0A9Q4CSH5_MORMO</name>
<evidence type="ECO:0000313" key="3">
    <source>
        <dbReference type="Proteomes" id="UP001076655"/>
    </source>
</evidence>
<dbReference type="Gene3D" id="3.90.550.10">
    <property type="entry name" value="Spore Coat Polysaccharide Biosynthesis Protein SpsA, Chain A"/>
    <property type="match status" value="1"/>
</dbReference>
<dbReference type="AlphaFoldDB" id="A0A9Q4CSH5"/>
<proteinExistence type="predicted"/>
<accession>A0A9Q4CSH5</accession>
<organism evidence="2 3">
    <name type="scientific">Morganella morganii</name>
    <name type="common">Proteus morganii</name>
    <dbReference type="NCBI Taxonomy" id="582"/>
    <lineage>
        <taxon>Bacteria</taxon>
        <taxon>Pseudomonadati</taxon>
        <taxon>Pseudomonadota</taxon>
        <taxon>Gammaproteobacteria</taxon>
        <taxon>Enterobacterales</taxon>
        <taxon>Morganellaceae</taxon>
        <taxon>Morganella</taxon>
    </lineage>
</organism>
<dbReference type="PANTHER" id="PTHR22916:SF3">
    <property type="entry name" value="UDP-GLCNAC:BETAGAL BETA-1,3-N-ACETYLGLUCOSAMINYLTRANSFERASE-LIKE PROTEIN 1"/>
    <property type="match status" value="1"/>
</dbReference>
<evidence type="ECO:0000259" key="1">
    <source>
        <dbReference type="Pfam" id="PF00535"/>
    </source>
</evidence>
<dbReference type="Pfam" id="PF00535">
    <property type="entry name" value="Glycos_transf_2"/>
    <property type="match status" value="1"/>
</dbReference>
<dbReference type="InterPro" id="IPR029044">
    <property type="entry name" value="Nucleotide-diphossugar_trans"/>
</dbReference>
<evidence type="ECO:0000313" key="2">
    <source>
        <dbReference type="EMBL" id="MCY0791181.1"/>
    </source>
</evidence>
<dbReference type="Proteomes" id="UP001076655">
    <property type="component" value="Unassembled WGS sequence"/>
</dbReference>
<feature type="domain" description="Glycosyltransferase 2-like" evidence="1">
    <location>
        <begin position="6"/>
        <end position="137"/>
    </location>
</feature>
<dbReference type="InterPro" id="IPR001173">
    <property type="entry name" value="Glyco_trans_2-like"/>
</dbReference>
<dbReference type="CDD" id="cd00761">
    <property type="entry name" value="Glyco_tranf_GTA_type"/>
    <property type="match status" value="1"/>
</dbReference>
<reference evidence="2" key="1">
    <citation type="submission" date="2022-08" db="EMBL/GenBank/DDBJ databases">
        <authorList>
            <person name="Dale J.L."/>
        </authorList>
    </citation>
    <scope>NUCLEOTIDE SEQUENCE</scope>
    <source>
        <strain evidence="2">2022EL-00758</strain>
    </source>
</reference>
<gene>
    <name evidence="2" type="ORF">N0392_15980</name>
</gene>
<sequence length="285" mass="33184">MTNYFTIITPSYNRSEYLPILYRSLKKQNKESFEWIIVDDGSTDDTKGIINNIIQNDNNIKIKYIYKENGGKHSAVNRGINEATGKYITIIDSDDYLVPNGLTTIRKIIEDNVNANFIGISACKIDKKGNSISFINSIPEQKMTHYEWFYKHKRTGDRIDFYKSNILKEYQFNIFQNEKFLTEDTLWLILKGDKIYTNQKILIGEYLESGLTSNYNKLLKGNPLGMVYYYSLLLNECKTNKEKYKFSALLIFYALTTITKKTSLLNSFITFITMPLICIIKLLKK</sequence>